<dbReference type="SMART" id="SM00028">
    <property type="entry name" value="TPR"/>
    <property type="match status" value="3"/>
</dbReference>
<keyword evidence="1" id="KW-0677">Repeat</keyword>
<evidence type="ECO:0000256" key="2">
    <source>
        <dbReference type="ARBA" id="ARBA00022803"/>
    </source>
</evidence>
<feature type="repeat" description="TPR" evidence="3">
    <location>
        <begin position="150"/>
        <end position="183"/>
    </location>
</feature>
<dbReference type="PANTHER" id="PTHR44943">
    <property type="entry name" value="CELLULOSE SYNTHASE OPERON PROTEIN C"/>
    <property type="match status" value="1"/>
</dbReference>
<protein>
    <submittedName>
        <fullName evidence="4">Tetratricopeptide repeat protein</fullName>
    </submittedName>
</protein>
<name>A0A3S0IME8_9BACT</name>
<dbReference type="InterPro" id="IPR051685">
    <property type="entry name" value="Ycf3/AcsC/BcsC/TPR_MFPF"/>
</dbReference>
<accession>A0A3S0IME8</accession>
<keyword evidence="5" id="KW-1185">Reference proteome</keyword>
<keyword evidence="2 3" id="KW-0802">TPR repeat</keyword>
<feature type="repeat" description="TPR" evidence="3">
    <location>
        <begin position="184"/>
        <end position="217"/>
    </location>
</feature>
<dbReference type="AlphaFoldDB" id="A0A3S0IME8"/>
<dbReference type="PROSITE" id="PS50293">
    <property type="entry name" value="TPR_REGION"/>
    <property type="match status" value="1"/>
</dbReference>
<evidence type="ECO:0000313" key="4">
    <source>
        <dbReference type="EMBL" id="RTQ48839.1"/>
    </source>
</evidence>
<evidence type="ECO:0000256" key="1">
    <source>
        <dbReference type="ARBA" id="ARBA00022737"/>
    </source>
</evidence>
<dbReference type="SUPFAM" id="SSF48452">
    <property type="entry name" value="TPR-like"/>
    <property type="match status" value="1"/>
</dbReference>
<sequence>MDRQARRPPVRLSPAANYSPIPARGHCAASRCRVACAAAPGAFLQLLFPASMLHRYRRFILIAALGLLPLLSSAQATEQVRQLAKEGVALHLVDRYQEADAKYQQALKLEPNSQLIKYLMALNYTQLDRHAEAIPLLQEYIDADPAAAPGEAYVSLGTSLSRLKKLPEAIKVYEQGIKRHPTHQLLYFNMGQAYLKLGKPEDAIGAYRQSARLNPQHPTSALYLGVATADLSNRIPAVLELSRFLLLAPTHRNAPTAIQHLYRLVGSGVKKTGANEVSLTMNADALKASQRGRGDENFGDQDMLLSLMSAGDYTEENRGKTPAVRFAEKMNDLFKSLGTADGRQSRKGFAWEFYAPYFAELQRKGYAETCAYLLRSADSADEESKAWLAAHAAQVADFQAWSAAYAWPKG</sequence>
<gene>
    <name evidence="4" type="ORF">EJV47_14670</name>
</gene>
<dbReference type="PROSITE" id="PS50005">
    <property type="entry name" value="TPR"/>
    <property type="match status" value="3"/>
</dbReference>
<evidence type="ECO:0000313" key="5">
    <source>
        <dbReference type="Proteomes" id="UP000282184"/>
    </source>
</evidence>
<dbReference type="InterPro" id="IPR019734">
    <property type="entry name" value="TPR_rpt"/>
</dbReference>
<proteinExistence type="predicted"/>
<comment type="caution">
    <text evidence="4">The sequence shown here is derived from an EMBL/GenBank/DDBJ whole genome shotgun (WGS) entry which is preliminary data.</text>
</comment>
<dbReference type="Proteomes" id="UP000282184">
    <property type="component" value="Unassembled WGS sequence"/>
</dbReference>
<organism evidence="4 5">
    <name type="scientific">Hymenobacter gummosus</name>
    <dbReference type="NCBI Taxonomy" id="1776032"/>
    <lineage>
        <taxon>Bacteria</taxon>
        <taxon>Pseudomonadati</taxon>
        <taxon>Bacteroidota</taxon>
        <taxon>Cytophagia</taxon>
        <taxon>Cytophagales</taxon>
        <taxon>Hymenobacteraceae</taxon>
        <taxon>Hymenobacter</taxon>
    </lineage>
</organism>
<dbReference type="PANTHER" id="PTHR44943:SF4">
    <property type="entry name" value="TPR REPEAT-CONTAINING PROTEIN MJ0798"/>
    <property type="match status" value="1"/>
</dbReference>
<dbReference type="EMBL" id="RXOF01000008">
    <property type="protein sequence ID" value="RTQ48839.1"/>
    <property type="molecule type" value="Genomic_DNA"/>
</dbReference>
<dbReference type="Pfam" id="PF13432">
    <property type="entry name" value="TPR_16"/>
    <property type="match status" value="2"/>
</dbReference>
<dbReference type="OrthoDB" id="793001at2"/>
<dbReference type="Gene3D" id="1.25.40.10">
    <property type="entry name" value="Tetratricopeptide repeat domain"/>
    <property type="match status" value="2"/>
</dbReference>
<evidence type="ECO:0000256" key="3">
    <source>
        <dbReference type="PROSITE-ProRule" id="PRU00339"/>
    </source>
</evidence>
<reference evidence="4 5" key="1">
    <citation type="submission" date="2018-12" db="EMBL/GenBank/DDBJ databases">
        <title>Hymenobacter gummosus sp. nov., isolated from a spring.</title>
        <authorList>
            <person name="Nie L."/>
        </authorList>
    </citation>
    <scope>NUCLEOTIDE SEQUENCE [LARGE SCALE GENOMIC DNA]</scope>
    <source>
        <strain evidence="4 5">KCTC 52166</strain>
    </source>
</reference>
<feature type="repeat" description="TPR" evidence="3">
    <location>
        <begin position="80"/>
        <end position="113"/>
    </location>
</feature>
<dbReference type="InterPro" id="IPR011990">
    <property type="entry name" value="TPR-like_helical_dom_sf"/>
</dbReference>